<organism evidence="1 2">
    <name type="scientific">Cycloclasticus zancles 78-ME</name>
    <dbReference type="NCBI Taxonomy" id="1198232"/>
    <lineage>
        <taxon>Bacteria</taxon>
        <taxon>Pseudomonadati</taxon>
        <taxon>Pseudomonadota</taxon>
        <taxon>Gammaproteobacteria</taxon>
        <taxon>Thiotrichales</taxon>
        <taxon>Piscirickettsiaceae</taxon>
        <taxon>Cycloclasticus</taxon>
    </lineage>
</organism>
<protein>
    <submittedName>
        <fullName evidence="1">Uncharacterized protein</fullName>
    </submittedName>
</protein>
<dbReference type="AlphaFoldDB" id="S5TZF9"/>
<dbReference type="KEGG" id="cza:CYCME_2298"/>
<dbReference type="HOGENOM" id="CLU_3151930_0_0_6"/>
<dbReference type="EMBL" id="CP005996">
    <property type="protein sequence ID" value="AGS40610.1"/>
    <property type="molecule type" value="Genomic_DNA"/>
</dbReference>
<evidence type="ECO:0000313" key="1">
    <source>
        <dbReference type="EMBL" id="AGS40610.1"/>
    </source>
</evidence>
<gene>
    <name evidence="1" type="ORF">CYCME_2298</name>
</gene>
<proteinExistence type="predicted"/>
<reference evidence="1 2" key="1">
    <citation type="submission" date="2013-05" db="EMBL/GenBank/DDBJ databases">
        <title>Between feast and famine: a lifestyle of most important marine PAH-degrading bacterium Cycloclasticus sp. 7ME.</title>
        <authorList>
            <person name="Yakimov M.M."/>
            <person name="Messina E."/>
            <person name="Genovese M."/>
            <person name="Denaro R."/>
            <person name="Crisafi F."/>
            <person name="Russo D."/>
            <person name="Cappello S."/>
            <person name="Santisi S."/>
            <person name="Smedile F."/>
            <person name="Golyshina O.V."/>
            <person name="Tran H."/>
            <person name="Pieper D.H."/>
            <person name="Golyshin P.N."/>
            <person name="Giuliano L."/>
        </authorList>
    </citation>
    <scope>NUCLEOTIDE SEQUENCE [LARGE SCALE GENOMIC DNA]</scope>
    <source>
        <strain evidence="1 2">78-ME</strain>
    </source>
</reference>
<evidence type="ECO:0000313" key="2">
    <source>
        <dbReference type="Proteomes" id="UP000015380"/>
    </source>
</evidence>
<name>S5TZF9_9GAMM</name>
<sequence length="48" mass="5474">MRHENTLTIMNLSNDNVNDNHSHYLLSISLTTKCLNLNELIYSSLVAI</sequence>
<dbReference type="Proteomes" id="UP000015380">
    <property type="component" value="Chromosome"/>
</dbReference>
<accession>S5TZF9</accession>
<keyword evidence="2" id="KW-1185">Reference proteome</keyword>
<reference evidence="2" key="2">
    <citation type="journal article" date="2016" name="Environ. Microbiol. Rep.">
        <title>Analysis of defence systems and a conjugative IncP-1 plasmid in the marine polyaromatic hydrocarbons-degrading bacterium Cycloclasticus sp. 78-ME.</title>
        <authorList>
            <person name="Yakimov M.M."/>
            <person name="Crisafi F."/>
            <person name="Messina E."/>
            <person name="Smedile F."/>
            <person name="Lopatina A."/>
            <person name="Denaro R."/>
            <person name="Pieper D.H."/>
            <person name="Golyshin P.N."/>
            <person name="Giuliano L."/>
        </authorList>
    </citation>
    <scope>NUCLEOTIDE SEQUENCE [LARGE SCALE GENOMIC DNA]</scope>
    <source>
        <strain evidence="2">78-ME</strain>
    </source>
</reference>